<dbReference type="InterPro" id="IPR050267">
    <property type="entry name" value="Anti-sigma-factor_SerPK"/>
</dbReference>
<evidence type="ECO:0000259" key="2">
    <source>
        <dbReference type="Pfam" id="PF13581"/>
    </source>
</evidence>
<reference evidence="3 4" key="1">
    <citation type="journal article" date="2018" name="Arch. Microbiol.">
        <title>New insights into the metabolic potential of the phototrophic purple bacterium Rhodopila globiformis DSM 161(T) from its draft genome sequence and evidence for a vanadium-dependent nitrogenase.</title>
        <authorList>
            <person name="Imhoff J.F."/>
            <person name="Rahn T."/>
            <person name="Kunzel S."/>
            <person name="Neulinger S.C."/>
        </authorList>
    </citation>
    <scope>NUCLEOTIDE SEQUENCE [LARGE SCALE GENOMIC DNA]</scope>
    <source>
        <strain evidence="3 4">DSM 161</strain>
    </source>
</reference>
<dbReference type="PANTHER" id="PTHR35526">
    <property type="entry name" value="ANTI-SIGMA-F FACTOR RSBW-RELATED"/>
    <property type="match status" value="1"/>
</dbReference>
<dbReference type="GO" id="GO:0004674">
    <property type="term" value="F:protein serine/threonine kinase activity"/>
    <property type="evidence" value="ECO:0007669"/>
    <property type="project" value="UniProtKB-KW"/>
</dbReference>
<gene>
    <name evidence="3" type="ORF">CCS01_14430</name>
</gene>
<accession>A0A2S6NFM9</accession>
<evidence type="ECO:0000313" key="4">
    <source>
        <dbReference type="Proteomes" id="UP000239724"/>
    </source>
</evidence>
<proteinExistence type="predicted"/>
<dbReference type="OrthoDB" id="7359845at2"/>
<keyword evidence="4" id="KW-1185">Reference proteome</keyword>
<dbReference type="InterPro" id="IPR036890">
    <property type="entry name" value="HATPase_C_sf"/>
</dbReference>
<organism evidence="3 4">
    <name type="scientific">Rhodopila globiformis</name>
    <name type="common">Rhodopseudomonas globiformis</name>
    <dbReference type="NCBI Taxonomy" id="1071"/>
    <lineage>
        <taxon>Bacteria</taxon>
        <taxon>Pseudomonadati</taxon>
        <taxon>Pseudomonadota</taxon>
        <taxon>Alphaproteobacteria</taxon>
        <taxon>Acetobacterales</taxon>
        <taxon>Acetobacteraceae</taxon>
        <taxon>Rhodopila</taxon>
    </lineage>
</organism>
<keyword evidence="1" id="KW-0418">Kinase</keyword>
<keyword evidence="1" id="KW-0723">Serine/threonine-protein kinase</keyword>
<dbReference type="PANTHER" id="PTHR35526:SF3">
    <property type="entry name" value="ANTI-SIGMA-F FACTOR RSBW"/>
    <property type="match status" value="1"/>
</dbReference>
<keyword evidence="1" id="KW-0808">Transferase</keyword>
<comment type="caution">
    <text evidence="3">The sequence shown here is derived from an EMBL/GenBank/DDBJ whole genome shotgun (WGS) entry which is preliminary data.</text>
</comment>
<dbReference type="Proteomes" id="UP000239724">
    <property type="component" value="Unassembled WGS sequence"/>
</dbReference>
<dbReference type="CDD" id="cd16936">
    <property type="entry name" value="HATPase_RsbW-like"/>
    <property type="match status" value="1"/>
</dbReference>
<dbReference type="Pfam" id="PF13581">
    <property type="entry name" value="HATPase_c_2"/>
    <property type="match status" value="1"/>
</dbReference>
<dbReference type="Gene3D" id="3.30.565.10">
    <property type="entry name" value="Histidine kinase-like ATPase, C-terminal domain"/>
    <property type="match status" value="1"/>
</dbReference>
<dbReference type="AlphaFoldDB" id="A0A2S6NFM9"/>
<name>A0A2S6NFM9_RHOGL</name>
<dbReference type="RefSeq" id="WP_104519547.1">
    <property type="nucleotide sequence ID" value="NZ_NHRY01000147.1"/>
</dbReference>
<dbReference type="EMBL" id="NHRY01000147">
    <property type="protein sequence ID" value="PPQ33400.1"/>
    <property type="molecule type" value="Genomic_DNA"/>
</dbReference>
<evidence type="ECO:0000256" key="1">
    <source>
        <dbReference type="ARBA" id="ARBA00022527"/>
    </source>
</evidence>
<sequence>MTDPADILDALRSPDGAFIEDGCPPPPRAPGLCLAVRTETAFRLPLAAILLAVVTERNPAAEDHGHLIELALHEAVANAVMHGNLAIATAGRGSVDDYGCFCMELNRRLNDPVACARCVILNAWWTSKRLCFAVSDQGQGFTYGESASPDDTPHGRGIRLMRDLTQSVHWNQRRRRLILTFAMASDSAA</sequence>
<dbReference type="InterPro" id="IPR003594">
    <property type="entry name" value="HATPase_dom"/>
</dbReference>
<evidence type="ECO:0000313" key="3">
    <source>
        <dbReference type="EMBL" id="PPQ33400.1"/>
    </source>
</evidence>
<protein>
    <recommendedName>
        <fullName evidence="2">Histidine kinase/HSP90-like ATPase domain-containing protein</fullName>
    </recommendedName>
</protein>
<feature type="domain" description="Histidine kinase/HSP90-like ATPase" evidence="2">
    <location>
        <begin position="50"/>
        <end position="180"/>
    </location>
</feature>